<dbReference type="AlphaFoldDB" id="A0A9N9HMW1"/>
<dbReference type="PROSITE" id="PS50235">
    <property type="entry name" value="USP_3"/>
    <property type="match status" value="1"/>
</dbReference>
<dbReference type="PANTHER" id="PTHR24006">
    <property type="entry name" value="UBIQUITIN CARBOXYL-TERMINAL HYDROLASE"/>
    <property type="match status" value="1"/>
</dbReference>
<dbReference type="InterPro" id="IPR029346">
    <property type="entry name" value="USP_C"/>
</dbReference>
<evidence type="ECO:0000259" key="8">
    <source>
        <dbReference type="PROSITE" id="PS50235"/>
    </source>
</evidence>
<dbReference type="InterPro" id="IPR024729">
    <property type="entry name" value="USP7_ICP0-binding_dom"/>
</dbReference>
<organism evidence="9 10">
    <name type="scientific">Ambispora leptoticha</name>
    <dbReference type="NCBI Taxonomy" id="144679"/>
    <lineage>
        <taxon>Eukaryota</taxon>
        <taxon>Fungi</taxon>
        <taxon>Fungi incertae sedis</taxon>
        <taxon>Mucoromycota</taxon>
        <taxon>Glomeromycotina</taxon>
        <taxon>Glomeromycetes</taxon>
        <taxon>Archaeosporales</taxon>
        <taxon>Ambisporaceae</taxon>
        <taxon>Ambispora</taxon>
    </lineage>
</organism>
<dbReference type="SUPFAM" id="SSF54001">
    <property type="entry name" value="Cysteine proteinases"/>
    <property type="match status" value="1"/>
</dbReference>
<proteinExistence type="inferred from homology"/>
<dbReference type="GO" id="GO:0005829">
    <property type="term" value="C:cytosol"/>
    <property type="evidence" value="ECO:0007669"/>
    <property type="project" value="TreeGrafter"/>
</dbReference>
<dbReference type="Proteomes" id="UP000789508">
    <property type="component" value="Unassembled WGS sequence"/>
</dbReference>
<sequence>YIREESFEGNNKYQTKTYGLQNAKKGVIFKSFPPVLRIQLNRFEYDMQRDATVKINDRHEYPMEIDLQSYLSSDSDKSISYNYLLHGVIVHNGELREGSYYVLLKPENNGQWFKFDDNGATPVTDQNVLEDNYGGEVTNESRTNVNQFTSAYILVYIRESDIDFVLSPVLAKDIPEHLQRRLDEEKALCAQKQREAEERHFYLYIRLVTPATFVRYQGFDLANFNNRQFPLSEVPQFKVLKSVKYSTFKAMIAHKFWISPEQMRLWVLVNRQNRTVRPDTPIPDNFLDIDMKAICKKMGRRQDEMKLFLEIADKPIMVWFPPIGENTNILVFIKYFNPDTQSLEGMCYLYVQKYGKVGDIIPILCEKKNFPSHTHLKIYEEIKPSMIEEMRPILTFQQSEMQNGDIICFQKVLTEEEIRIHTAAGRICDIPTFYESLLNRVVVEFKPKHEDRELKPEFKLILNEKYTYDEVAKRVSAFLNTDPLKLRFSTAHPMSGTYETVIKRTTKQTLSELLQTTYLPNSTRLLYYKMLDISIIELETKKFFKVYWLGTTVKEERMIDVCLPGTAIINEVLRIIVQKLALLIPSYRIRLYDVLNYKIQNEYDINDPIDKIQEHMTLYAE</sequence>
<reference evidence="9" key="1">
    <citation type="submission" date="2021-06" db="EMBL/GenBank/DDBJ databases">
        <authorList>
            <person name="Kallberg Y."/>
            <person name="Tangrot J."/>
            <person name="Rosling A."/>
        </authorList>
    </citation>
    <scope>NUCLEOTIDE SEQUENCE</scope>
    <source>
        <strain evidence="9">FL130A</strain>
    </source>
</reference>
<dbReference type="PANTHER" id="PTHR24006:SF644">
    <property type="entry name" value="UBIQUITIN CARBOXYL-TERMINAL HYDROLASE 7"/>
    <property type="match status" value="1"/>
</dbReference>
<dbReference type="InterPro" id="IPR028889">
    <property type="entry name" value="USP"/>
</dbReference>
<feature type="non-terminal residue" evidence="9">
    <location>
        <position position="1"/>
    </location>
</feature>
<comment type="similarity">
    <text evidence="2">Belongs to the peptidase C19 family.</text>
</comment>
<dbReference type="Pfam" id="PF00443">
    <property type="entry name" value="UCH"/>
    <property type="match status" value="1"/>
</dbReference>
<dbReference type="GO" id="GO:0031647">
    <property type="term" value="P:regulation of protein stability"/>
    <property type="evidence" value="ECO:0007669"/>
    <property type="project" value="TreeGrafter"/>
</dbReference>
<dbReference type="InterPro" id="IPR050164">
    <property type="entry name" value="Peptidase_C19"/>
</dbReference>
<accession>A0A9N9HMW1</accession>
<keyword evidence="5" id="KW-0833">Ubl conjugation pathway</keyword>
<dbReference type="GO" id="GO:0016579">
    <property type="term" value="P:protein deubiquitination"/>
    <property type="evidence" value="ECO:0007669"/>
    <property type="project" value="InterPro"/>
</dbReference>
<protein>
    <recommendedName>
        <fullName evidence="3">ubiquitinyl hydrolase 1</fullName>
        <ecNumber evidence="3">3.4.19.12</ecNumber>
    </recommendedName>
</protein>
<dbReference type="Gene3D" id="3.10.20.90">
    <property type="entry name" value="Phosphatidylinositol 3-kinase Catalytic Subunit, Chain A, domain 1"/>
    <property type="match status" value="2"/>
</dbReference>
<evidence type="ECO:0000256" key="7">
    <source>
        <dbReference type="ARBA" id="ARBA00022807"/>
    </source>
</evidence>
<dbReference type="Pfam" id="PF12436">
    <property type="entry name" value="USP7_ICP0_bdg"/>
    <property type="match status" value="1"/>
</dbReference>
<comment type="catalytic activity">
    <reaction evidence="1">
        <text>Thiol-dependent hydrolysis of ester, thioester, amide, peptide and isopeptide bonds formed by the C-terminal Gly of ubiquitin (a 76-residue protein attached to proteins as an intracellular targeting signal).</text>
        <dbReference type="EC" id="3.4.19.12"/>
    </reaction>
</comment>
<dbReference type="Gene3D" id="3.90.70.10">
    <property type="entry name" value="Cysteine proteinases"/>
    <property type="match status" value="1"/>
</dbReference>
<dbReference type="InterPro" id="IPR038765">
    <property type="entry name" value="Papain-like_cys_pep_sf"/>
</dbReference>
<dbReference type="InterPro" id="IPR001394">
    <property type="entry name" value="Peptidase_C19_UCH"/>
</dbReference>
<keyword evidence="10" id="KW-1185">Reference proteome</keyword>
<keyword evidence="6" id="KW-0378">Hydrolase</keyword>
<evidence type="ECO:0000256" key="1">
    <source>
        <dbReference type="ARBA" id="ARBA00000707"/>
    </source>
</evidence>
<feature type="domain" description="USP" evidence="8">
    <location>
        <begin position="1"/>
        <end position="159"/>
    </location>
</feature>
<keyword evidence="7" id="KW-0788">Thiol protease</keyword>
<evidence type="ECO:0000313" key="9">
    <source>
        <dbReference type="EMBL" id="CAG8697154.1"/>
    </source>
</evidence>
<dbReference type="EC" id="3.4.19.12" evidence="3"/>
<evidence type="ECO:0000313" key="10">
    <source>
        <dbReference type="Proteomes" id="UP000789508"/>
    </source>
</evidence>
<dbReference type="OrthoDB" id="289038at2759"/>
<dbReference type="Pfam" id="PF14533">
    <property type="entry name" value="USP7_C2"/>
    <property type="match status" value="1"/>
</dbReference>
<dbReference type="GO" id="GO:0005634">
    <property type="term" value="C:nucleus"/>
    <property type="evidence" value="ECO:0007669"/>
    <property type="project" value="TreeGrafter"/>
</dbReference>
<name>A0A9N9HMW1_9GLOM</name>
<evidence type="ECO:0000256" key="6">
    <source>
        <dbReference type="ARBA" id="ARBA00022801"/>
    </source>
</evidence>
<evidence type="ECO:0000256" key="4">
    <source>
        <dbReference type="ARBA" id="ARBA00022670"/>
    </source>
</evidence>
<dbReference type="GO" id="GO:0004843">
    <property type="term" value="F:cysteine-type deubiquitinase activity"/>
    <property type="evidence" value="ECO:0007669"/>
    <property type="project" value="UniProtKB-EC"/>
</dbReference>
<keyword evidence="4" id="KW-0645">Protease</keyword>
<feature type="non-terminal residue" evidence="9">
    <location>
        <position position="621"/>
    </location>
</feature>
<dbReference type="EMBL" id="CAJVPS010018362">
    <property type="protein sequence ID" value="CAG8697154.1"/>
    <property type="molecule type" value="Genomic_DNA"/>
</dbReference>
<gene>
    <name evidence="9" type="ORF">ALEPTO_LOCUS11434</name>
</gene>
<evidence type="ECO:0000256" key="3">
    <source>
        <dbReference type="ARBA" id="ARBA00012759"/>
    </source>
</evidence>
<comment type="caution">
    <text evidence="9">The sequence shown here is derived from an EMBL/GenBank/DDBJ whole genome shotgun (WGS) entry which is preliminary data.</text>
</comment>
<evidence type="ECO:0000256" key="5">
    <source>
        <dbReference type="ARBA" id="ARBA00022786"/>
    </source>
</evidence>
<evidence type="ECO:0000256" key="2">
    <source>
        <dbReference type="ARBA" id="ARBA00009085"/>
    </source>
</evidence>
<dbReference type="GO" id="GO:0006508">
    <property type="term" value="P:proteolysis"/>
    <property type="evidence" value="ECO:0007669"/>
    <property type="project" value="UniProtKB-KW"/>
</dbReference>